<accession>A0AAV2QTX7</accession>
<reference evidence="2 3" key="1">
    <citation type="submission" date="2024-05" db="EMBL/GenBank/DDBJ databases">
        <authorList>
            <person name="Wallberg A."/>
        </authorList>
    </citation>
    <scope>NUCLEOTIDE SEQUENCE [LARGE SCALE GENOMIC DNA]</scope>
</reference>
<evidence type="ECO:0000256" key="1">
    <source>
        <dbReference type="SAM" id="MobiDB-lite"/>
    </source>
</evidence>
<keyword evidence="3" id="KW-1185">Reference proteome</keyword>
<sequence length="123" mass="13384">SSGLGAVVGSEASTQDSSAVQGRTLWLWDPNIAGAHPEYFDSSLNLFLVWAGILAAYNYVSDIEPTAKEDKNTALGLGINVKPLVRRPPGAFSLPSNLRRDPQSKSRFTNQNNVNTRARINKQ</sequence>
<name>A0AAV2QTX7_MEGNR</name>
<feature type="region of interest" description="Disordered" evidence="1">
    <location>
        <begin position="91"/>
        <end position="123"/>
    </location>
</feature>
<comment type="caution">
    <text evidence="2">The sequence shown here is derived from an EMBL/GenBank/DDBJ whole genome shotgun (WGS) entry which is preliminary data.</text>
</comment>
<evidence type="ECO:0000313" key="2">
    <source>
        <dbReference type="EMBL" id="CAL4101525.1"/>
    </source>
</evidence>
<feature type="compositionally biased region" description="Polar residues" evidence="1">
    <location>
        <begin position="105"/>
        <end position="123"/>
    </location>
</feature>
<dbReference type="EMBL" id="CAXKWB010011474">
    <property type="protein sequence ID" value="CAL4101525.1"/>
    <property type="molecule type" value="Genomic_DNA"/>
</dbReference>
<dbReference type="AlphaFoldDB" id="A0AAV2QTX7"/>
<gene>
    <name evidence="2" type="ORF">MNOR_LOCUS17031</name>
</gene>
<feature type="non-terminal residue" evidence="2">
    <location>
        <position position="123"/>
    </location>
</feature>
<evidence type="ECO:0000313" key="3">
    <source>
        <dbReference type="Proteomes" id="UP001497623"/>
    </source>
</evidence>
<organism evidence="2 3">
    <name type="scientific">Meganyctiphanes norvegica</name>
    <name type="common">Northern krill</name>
    <name type="synonym">Thysanopoda norvegica</name>
    <dbReference type="NCBI Taxonomy" id="48144"/>
    <lineage>
        <taxon>Eukaryota</taxon>
        <taxon>Metazoa</taxon>
        <taxon>Ecdysozoa</taxon>
        <taxon>Arthropoda</taxon>
        <taxon>Crustacea</taxon>
        <taxon>Multicrustacea</taxon>
        <taxon>Malacostraca</taxon>
        <taxon>Eumalacostraca</taxon>
        <taxon>Eucarida</taxon>
        <taxon>Euphausiacea</taxon>
        <taxon>Euphausiidae</taxon>
        <taxon>Meganyctiphanes</taxon>
    </lineage>
</organism>
<feature type="non-terminal residue" evidence="2">
    <location>
        <position position="1"/>
    </location>
</feature>
<dbReference type="Proteomes" id="UP001497623">
    <property type="component" value="Unassembled WGS sequence"/>
</dbReference>
<protein>
    <submittedName>
        <fullName evidence="2">Uncharacterized protein</fullName>
    </submittedName>
</protein>
<proteinExistence type="predicted"/>